<accession>A0A4V2SET2</accession>
<keyword evidence="2" id="KW-0732">Signal</keyword>
<dbReference type="Proteomes" id="UP000295600">
    <property type="component" value="Unassembled WGS sequence"/>
</dbReference>
<feature type="signal peptide" evidence="2">
    <location>
        <begin position="1"/>
        <end position="27"/>
    </location>
</feature>
<name>A0A4V2SET2_9BACE</name>
<feature type="region of interest" description="Disordered" evidence="1">
    <location>
        <begin position="40"/>
        <end position="71"/>
    </location>
</feature>
<protein>
    <submittedName>
        <fullName evidence="3">Uncharacterized protein</fullName>
    </submittedName>
</protein>
<gene>
    <name evidence="3" type="ORF">EV202_10855</name>
</gene>
<evidence type="ECO:0000256" key="1">
    <source>
        <dbReference type="SAM" id="MobiDB-lite"/>
    </source>
</evidence>
<dbReference type="AlphaFoldDB" id="A0A4V2SET2"/>
<dbReference type="EMBL" id="SLXB01000008">
    <property type="protein sequence ID" value="TCO93071.1"/>
    <property type="molecule type" value="Genomic_DNA"/>
</dbReference>
<evidence type="ECO:0000313" key="3">
    <source>
        <dbReference type="EMBL" id="TCO93071.1"/>
    </source>
</evidence>
<proteinExistence type="predicted"/>
<reference evidence="3 4" key="1">
    <citation type="submission" date="2019-03" db="EMBL/GenBank/DDBJ databases">
        <title>Genomic Encyclopedia of Type Strains, Phase IV (KMG-IV): sequencing the most valuable type-strain genomes for metagenomic binning, comparative biology and taxonomic classification.</title>
        <authorList>
            <person name="Goeker M."/>
        </authorList>
    </citation>
    <scope>NUCLEOTIDE SEQUENCE [LARGE SCALE GENOMIC DNA]</scope>
    <source>
        <strain evidence="3 4">DSM 23917</strain>
    </source>
</reference>
<dbReference type="RefSeq" id="WP_131926050.1">
    <property type="nucleotide sequence ID" value="NZ_CAUSQV010000025.1"/>
</dbReference>
<evidence type="ECO:0000313" key="4">
    <source>
        <dbReference type="Proteomes" id="UP000295600"/>
    </source>
</evidence>
<organism evidence="3 4">
    <name type="scientific">Prevotella heparinolytica</name>
    <dbReference type="NCBI Taxonomy" id="28113"/>
    <lineage>
        <taxon>Bacteria</taxon>
        <taxon>Pseudomonadati</taxon>
        <taxon>Bacteroidota</taxon>
        <taxon>Bacteroidia</taxon>
        <taxon>Bacteroidales</taxon>
        <taxon>Bacteroidaceae</taxon>
        <taxon>Bacteroides</taxon>
    </lineage>
</organism>
<evidence type="ECO:0000256" key="2">
    <source>
        <dbReference type="SAM" id="SignalP"/>
    </source>
</evidence>
<sequence length="121" mass="14012">MSKKPINKTFLLKAVCVSVLMATLAYFSFQNQMAQKRSEMELELNASPPQRDFGYKPYSTPSSSFKRQDDASLRKNNAHDFDAHLDDYLSDPEDEMTYPPEIFDAQIDDNEEDIIENEIDY</sequence>
<comment type="caution">
    <text evidence="3">The sequence shown here is derived from an EMBL/GenBank/DDBJ whole genome shotgun (WGS) entry which is preliminary data.</text>
</comment>
<feature type="chain" id="PRO_5020680640" evidence="2">
    <location>
        <begin position="28"/>
        <end position="121"/>
    </location>
</feature>